<reference evidence="1 2" key="1">
    <citation type="submission" date="2018-04" db="EMBL/GenBank/DDBJ databases">
        <title>Genomic Encyclopedia of Archaeal and Bacterial Type Strains, Phase II (KMG-II): from individual species to whole genera.</title>
        <authorList>
            <person name="Goeker M."/>
        </authorList>
    </citation>
    <scope>NUCLEOTIDE SEQUENCE [LARGE SCALE GENOMIC DNA]</scope>
    <source>
        <strain evidence="1 2">DSM 100162</strain>
    </source>
</reference>
<dbReference type="Proteomes" id="UP000244225">
    <property type="component" value="Unassembled WGS sequence"/>
</dbReference>
<keyword evidence="2" id="KW-1185">Reference proteome</keyword>
<accession>A0A2T5YEH3</accession>
<dbReference type="AlphaFoldDB" id="A0A2T5YEH3"/>
<protein>
    <submittedName>
        <fullName evidence="1">Uncharacterized protein</fullName>
    </submittedName>
</protein>
<sequence length="74" mass="8370">MGQIQYLPQPECVIAMLTMPKLEGRFSTATTYEVARNSIWTFAYVAPYQQESHIQAAYGCPGHRQGYLRAAPFL</sequence>
<evidence type="ECO:0000313" key="2">
    <source>
        <dbReference type="Proteomes" id="UP000244225"/>
    </source>
</evidence>
<gene>
    <name evidence="1" type="ORF">C8N40_109204</name>
</gene>
<proteinExistence type="predicted"/>
<organism evidence="1 2">
    <name type="scientific">Pontibacter mucosus</name>
    <dbReference type="NCBI Taxonomy" id="1649266"/>
    <lineage>
        <taxon>Bacteria</taxon>
        <taxon>Pseudomonadati</taxon>
        <taxon>Bacteroidota</taxon>
        <taxon>Cytophagia</taxon>
        <taxon>Cytophagales</taxon>
        <taxon>Hymenobacteraceae</taxon>
        <taxon>Pontibacter</taxon>
    </lineage>
</organism>
<name>A0A2T5YEH3_9BACT</name>
<evidence type="ECO:0000313" key="1">
    <source>
        <dbReference type="EMBL" id="PTX15106.1"/>
    </source>
</evidence>
<comment type="caution">
    <text evidence="1">The sequence shown here is derived from an EMBL/GenBank/DDBJ whole genome shotgun (WGS) entry which is preliminary data.</text>
</comment>
<dbReference type="EMBL" id="QBKI01000009">
    <property type="protein sequence ID" value="PTX15106.1"/>
    <property type="molecule type" value="Genomic_DNA"/>
</dbReference>